<evidence type="ECO:0000256" key="12">
    <source>
        <dbReference type="SAM" id="Phobius"/>
    </source>
</evidence>
<evidence type="ECO:0000256" key="5">
    <source>
        <dbReference type="ARBA" id="ARBA00022692"/>
    </source>
</evidence>
<keyword evidence="10" id="KW-0482">Metalloprotease</keyword>
<proteinExistence type="inferred from homology"/>
<dbReference type="CDD" id="cd06161">
    <property type="entry name" value="S2P-M50_SpoIVFB"/>
    <property type="match status" value="1"/>
</dbReference>
<dbReference type="Proteomes" id="UP000294937">
    <property type="component" value="Unassembled WGS sequence"/>
</dbReference>
<feature type="transmembrane region" description="Helical" evidence="12">
    <location>
        <begin position="182"/>
        <end position="201"/>
    </location>
</feature>
<gene>
    <name evidence="14" type="ORF">EDD58_101127</name>
</gene>
<dbReference type="GO" id="GO:0046872">
    <property type="term" value="F:metal ion binding"/>
    <property type="evidence" value="ECO:0007669"/>
    <property type="project" value="UniProtKB-KW"/>
</dbReference>
<accession>A0A4R3LDU9</accession>
<comment type="subcellular location">
    <subcellularLocation>
        <location evidence="2">Membrane</location>
        <topology evidence="2">Multi-pass membrane protein</topology>
    </subcellularLocation>
</comment>
<feature type="transmembrane region" description="Helical" evidence="12">
    <location>
        <begin position="84"/>
        <end position="105"/>
    </location>
</feature>
<evidence type="ECO:0000256" key="1">
    <source>
        <dbReference type="ARBA" id="ARBA00001947"/>
    </source>
</evidence>
<dbReference type="GO" id="GO:0008237">
    <property type="term" value="F:metallopeptidase activity"/>
    <property type="evidence" value="ECO:0007669"/>
    <property type="project" value="UniProtKB-KW"/>
</dbReference>
<evidence type="ECO:0000256" key="8">
    <source>
        <dbReference type="ARBA" id="ARBA00022833"/>
    </source>
</evidence>
<keyword evidence="9 12" id="KW-1133">Transmembrane helix</keyword>
<evidence type="ECO:0000256" key="2">
    <source>
        <dbReference type="ARBA" id="ARBA00004141"/>
    </source>
</evidence>
<protein>
    <submittedName>
        <fullName evidence="14">Stage IV sporulation protein FB</fullName>
    </submittedName>
</protein>
<dbReference type="PANTHER" id="PTHR39188:SF3">
    <property type="entry name" value="STAGE IV SPORULATION PROTEIN FB"/>
    <property type="match status" value="1"/>
</dbReference>
<keyword evidence="5 12" id="KW-0812">Transmembrane</keyword>
<evidence type="ECO:0000313" key="14">
    <source>
        <dbReference type="EMBL" id="TCS96494.1"/>
    </source>
</evidence>
<evidence type="ECO:0000256" key="9">
    <source>
        <dbReference type="ARBA" id="ARBA00022989"/>
    </source>
</evidence>
<dbReference type="OrthoDB" id="166377at2"/>
<keyword evidence="6" id="KW-0479">Metal-binding</keyword>
<feature type="transmembrane region" description="Helical" evidence="12">
    <location>
        <begin position="117"/>
        <end position="134"/>
    </location>
</feature>
<dbReference type="RefSeq" id="WP_131922905.1">
    <property type="nucleotide sequence ID" value="NZ_SMAG01000001.1"/>
</dbReference>
<keyword evidence="8" id="KW-0862">Zinc</keyword>
<sequence>MNRRMWKEVKFQIHPLFWLLVCSAIWTGYFLEVLTLMVLVVIHELGHMSAAWSYGWRIHSMQLLPFGGVAKMEEWGTVSAQEEMIVALAGPFQHMWMIIISYLFYFTGFWSKGWTDYFILCNFLIAGFNLLPIYPLDGGRVIQALLSYLMPYRLCIMITLWLGIICSTLLVIGSFILALDGVLLHLLFLSLFLVYSNVIALKQKNIQYIRFLLRRRERGISHSAKIQTLCVNERDPLWSVVKRWYKEHYHVLKVVDQKGRVIGFIPEEQILEQYFDSARPNCKIKELIS</sequence>
<comment type="caution">
    <text evidence="14">The sequence shown here is derived from an EMBL/GenBank/DDBJ whole genome shotgun (WGS) entry which is preliminary data.</text>
</comment>
<dbReference type="SUPFAM" id="SSF54631">
    <property type="entry name" value="CBS-domain pair"/>
    <property type="match status" value="1"/>
</dbReference>
<dbReference type="Pfam" id="PF02163">
    <property type="entry name" value="Peptidase_M50"/>
    <property type="match status" value="1"/>
</dbReference>
<evidence type="ECO:0000256" key="3">
    <source>
        <dbReference type="ARBA" id="ARBA00007931"/>
    </source>
</evidence>
<dbReference type="InterPro" id="IPR008915">
    <property type="entry name" value="Peptidase_M50"/>
</dbReference>
<evidence type="ECO:0000259" key="13">
    <source>
        <dbReference type="Pfam" id="PF02163"/>
    </source>
</evidence>
<evidence type="ECO:0000256" key="7">
    <source>
        <dbReference type="ARBA" id="ARBA00022801"/>
    </source>
</evidence>
<comment type="similarity">
    <text evidence="3">Belongs to the peptidase M50B family.</text>
</comment>
<evidence type="ECO:0000256" key="11">
    <source>
        <dbReference type="ARBA" id="ARBA00023136"/>
    </source>
</evidence>
<evidence type="ECO:0000256" key="4">
    <source>
        <dbReference type="ARBA" id="ARBA00022670"/>
    </source>
</evidence>
<dbReference type="GO" id="GO:0016020">
    <property type="term" value="C:membrane"/>
    <property type="evidence" value="ECO:0007669"/>
    <property type="project" value="UniProtKB-SubCell"/>
</dbReference>
<dbReference type="InterPro" id="IPR046342">
    <property type="entry name" value="CBS_dom_sf"/>
</dbReference>
<keyword evidence="11 12" id="KW-0472">Membrane</keyword>
<organism evidence="14 15">
    <name type="scientific">Hazenella coriacea</name>
    <dbReference type="NCBI Taxonomy" id="1179467"/>
    <lineage>
        <taxon>Bacteria</taxon>
        <taxon>Bacillati</taxon>
        <taxon>Bacillota</taxon>
        <taxon>Bacilli</taxon>
        <taxon>Bacillales</taxon>
        <taxon>Thermoactinomycetaceae</taxon>
        <taxon>Hazenella</taxon>
    </lineage>
</organism>
<dbReference type="PANTHER" id="PTHR39188">
    <property type="entry name" value="MEMBRANE-ASSOCIATED ZINC METALLOPROTEASE M50B"/>
    <property type="match status" value="1"/>
</dbReference>
<keyword evidence="7" id="KW-0378">Hydrolase</keyword>
<dbReference type="AlphaFoldDB" id="A0A4R3LDU9"/>
<comment type="cofactor">
    <cofactor evidence="1">
        <name>Zn(2+)</name>
        <dbReference type="ChEBI" id="CHEBI:29105"/>
    </cofactor>
</comment>
<name>A0A4R3LDU9_9BACL</name>
<feature type="transmembrane region" description="Helical" evidence="12">
    <location>
        <begin position="154"/>
        <end position="176"/>
    </location>
</feature>
<evidence type="ECO:0000313" key="15">
    <source>
        <dbReference type="Proteomes" id="UP000294937"/>
    </source>
</evidence>
<dbReference type="GO" id="GO:0006508">
    <property type="term" value="P:proteolysis"/>
    <property type="evidence" value="ECO:0007669"/>
    <property type="project" value="UniProtKB-KW"/>
</dbReference>
<evidence type="ECO:0000256" key="10">
    <source>
        <dbReference type="ARBA" id="ARBA00023049"/>
    </source>
</evidence>
<dbReference type="EMBL" id="SMAG01000001">
    <property type="protein sequence ID" value="TCS96494.1"/>
    <property type="molecule type" value="Genomic_DNA"/>
</dbReference>
<evidence type="ECO:0000256" key="6">
    <source>
        <dbReference type="ARBA" id="ARBA00022723"/>
    </source>
</evidence>
<keyword evidence="4" id="KW-0645">Protease</keyword>
<feature type="transmembrane region" description="Helical" evidence="12">
    <location>
        <begin position="16"/>
        <end position="42"/>
    </location>
</feature>
<keyword evidence="15" id="KW-1185">Reference proteome</keyword>
<reference evidence="14 15" key="1">
    <citation type="submission" date="2019-03" db="EMBL/GenBank/DDBJ databases">
        <title>Genomic Encyclopedia of Type Strains, Phase IV (KMG-IV): sequencing the most valuable type-strain genomes for metagenomic binning, comparative biology and taxonomic classification.</title>
        <authorList>
            <person name="Goeker M."/>
        </authorList>
    </citation>
    <scope>NUCLEOTIDE SEQUENCE [LARGE SCALE GENOMIC DNA]</scope>
    <source>
        <strain evidence="14 15">DSM 45707</strain>
    </source>
</reference>
<feature type="domain" description="Peptidase M50" evidence="13">
    <location>
        <begin position="33"/>
        <end position="106"/>
    </location>
</feature>